<dbReference type="AlphaFoldDB" id="A0A098QT33"/>
<dbReference type="RefSeq" id="WP_037550119.1">
    <property type="nucleotide sequence ID" value="NZ_JNUP01000072.1"/>
</dbReference>
<dbReference type="InterPro" id="IPR011006">
    <property type="entry name" value="CheY-like_superfamily"/>
</dbReference>
<name>A0A098QT33_9SPIO</name>
<dbReference type="OrthoDB" id="9781505at2"/>
<dbReference type="PANTHER" id="PTHR44591:SF23">
    <property type="entry name" value="CHEY SUBFAMILY"/>
    <property type="match status" value="1"/>
</dbReference>
<dbReference type="PANTHER" id="PTHR44591">
    <property type="entry name" value="STRESS RESPONSE REGULATOR PROTEIN 1"/>
    <property type="match status" value="1"/>
</dbReference>
<reference evidence="4 5" key="1">
    <citation type="submission" date="2014-05" db="EMBL/GenBank/DDBJ databases">
        <title>De novo Genome Sequence of Spirocheata sp.</title>
        <authorList>
            <person name="Shivani Y."/>
            <person name="Subhash Y."/>
            <person name="Tushar L."/>
            <person name="Sasikala C."/>
            <person name="Ramana C.V."/>
        </authorList>
    </citation>
    <scope>NUCLEOTIDE SEQUENCE [LARGE SCALE GENOMIC DNA]</scope>
    <source>
        <strain evidence="4 5">JC230</strain>
    </source>
</reference>
<comment type="caution">
    <text evidence="4">The sequence shown here is derived from an EMBL/GenBank/DDBJ whole genome shotgun (WGS) entry which is preliminary data.</text>
</comment>
<dbReference type="Gene3D" id="3.40.50.2300">
    <property type="match status" value="1"/>
</dbReference>
<evidence type="ECO:0000256" key="2">
    <source>
        <dbReference type="PROSITE-ProRule" id="PRU00169"/>
    </source>
</evidence>
<evidence type="ECO:0000256" key="1">
    <source>
        <dbReference type="ARBA" id="ARBA00022553"/>
    </source>
</evidence>
<evidence type="ECO:0000313" key="4">
    <source>
        <dbReference type="EMBL" id="KGE70726.1"/>
    </source>
</evidence>
<dbReference type="STRING" id="1480694.DC28_14575"/>
<protein>
    <recommendedName>
        <fullName evidence="3">Response regulatory domain-containing protein</fullName>
    </recommendedName>
</protein>
<feature type="domain" description="Response regulatory" evidence="3">
    <location>
        <begin position="3"/>
        <end position="130"/>
    </location>
</feature>
<keyword evidence="5" id="KW-1185">Reference proteome</keyword>
<dbReference type="GO" id="GO:0000160">
    <property type="term" value="P:phosphorelay signal transduction system"/>
    <property type="evidence" value="ECO:0007669"/>
    <property type="project" value="InterPro"/>
</dbReference>
<dbReference type="EMBL" id="JNUP01000072">
    <property type="protein sequence ID" value="KGE70726.1"/>
    <property type="molecule type" value="Genomic_DNA"/>
</dbReference>
<accession>A0A098QT33</accession>
<feature type="modified residue" description="4-aspartylphosphate" evidence="2">
    <location>
        <position position="56"/>
    </location>
</feature>
<dbReference type="eggNOG" id="COG0784">
    <property type="taxonomic scope" value="Bacteria"/>
</dbReference>
<dbReference type="Pfam" id="PF00072">
    <property type="entry name" value="Response_reg"/>
    <property type="match status" value="1"/>
</dbReference>
<dbReference type="Proteomes" id="UP000029692">
    <property type="component" value="Unassembled WGS sequence"/>
</dbReference>
<dbReference type="InterPro" id="IPR050595">
    <property type="entry name" value="Bact_response_regulator"/>
</dbReference>
<dbReference type="SUPFAM" id="SSF52172">
    <property type="entry name" value="CheY-like"/>
    <property type="match status" value="1"/>
</dbReference>
<sequence>MTKVLIVDDLESNRYVLKTLFKLFGPKADISVLEASSGVTSVEIIRNEKPDLILMDIKMEREDSGIEVVKLIRSIPEFRDTPIWAVTAQAMAAHDGNDSDRDRCLKAGFTKYITKPINQAEMIQDISRTLGVAIPDRLRERLG</sequence>
<dbReference type="InterPro" id="IPR001789">
    <property type="entry name" value="Sig_transdc_resp-reg_receiver"/>
</dbReference>
<evidence type="ECO:0000259" key="3">
    <source>
        <dbReference type="PROSITE" id="PS50110"/>
    </source>
</evidence>
<keyword evidence="1 2" id="KW-0597">Phosphoprotein</keyword>
<dbReference type="PROSITE" id="PS50110">
    <property type="entry name" value="RESPONSE_REGULATORY"/>
    <property type="match status" value="1"/>
</dbReference>
<organism evidence="4 5">
    <name type="scientific">Spirochaeta lutea</name>
    <dbReference type="NCBI Taxonomy" id="1480694"/>
    <lineage>
        <taxon>Bacteria</taxon>
        <taxon>Pseudomonadati</taxon>
        <taxon>Spirochaetota</taxon>
        <taxon>Spirochaetia</taxon>
        <taxon>Spirochaetales</taxon>
        <taxon>Spirochaetaceae</taxon>
        <taxon>Spirochaeta</taxon>
    </lineage>
</organism>
<evidence type="ECO:0000313" key="5">
    <source>
        <dbReference type="Proteomes" id="UP000029692"/>
    </source>
</evidence>
<proteinExistence type="predicted"/>
<gene>
    <name evidence="4" type="ORF">DC28_14575</name>
</gene>
<dbReference type="SMART" id="SM00448">
    <property type="entry name" value="REC"/>
    <property type="match status" value="1"/>
</dbReference>